<proteinExistence type="predicted"/>
<evidence type="ECO:0000256" key="1">
    <source>
        <dbReference type="SAM" id="SignalP"/>
    </source>
</evidence>
<evidence type="ECO:0000313" key="3">
    <source>
        <dbReference type="Proteomes" id="UP000070444"/>
    </source>
</evidence>
<dbReference type="EMBL" id="KQ964524">
    <property type="protein sequence ID" value="KXN69748.1"/>
    <property type="molecule type" value="Genomic_DNA"/>
</dbReference>
<sequence>MKVFVLLSLAAPALSQFCFNSPQVQGCVQEAQNALVNCGGNPQCSCAESQHLASCYQGCQNDPNFFQQMSGINAQAAQYCGGGFGGGFGGAFPSALPGMWGGPSVGQANVNSGMLEATATFRSGNSNSRSFRNSGISLAPATGILSIAVISAALLF</sequence>
<dbReference type="AlphaFoldDB" id="A0A137P3Z7"/>
<gene>
    <name evidence="2" type="ORF">CONCODRAFT_71204</name>
</gene>
<reference evidence="2 3" key="1">
    <citation type="journal article" date="2015" name="Genome Biol. Evol.">
        <title>Phylogenomic analyses indicate that early fungi evolved digesting cell walls of algal ancestors of land plants.</title>
        <authorList>
            <person name="Chang Y."/>
            <person name="Wang S."/>
            <person name="Sekimoto S."/>
            <person name="Aerts A.L."/>
            <person name="Choi C."/>
            <person name="Clum A."/>
            <person name="LaButti K.M."/>
            <person name="Lindquist E.A."/>
            <person name="Yee Ngan C."/>
            <person name="Ohm R.A."/>
            <person name="Salamov A.A."/>
            <person name="Grigoriev I.V."/>
            <person name="Spatafora J.W."/>
            <person name="Berbee M.L."/>
        </authorList>
    </citation>
    <scope>NUCLEOTIDE SEQUENCE [LARGE SCALE GENOMIC DNA]</scope>
    <source>
        <strain evidence="2 3">NRRL 28638</strain>
    </source>
</reference>
<keyword evidence="3" id="KW-1185">Reference proteome</keyword>
<keyword evidence="1" id="KW-0732">Signal</keyword>
<accession>A0A137P3Z7</accession>
<name>A0A137P3Z7_CONC2</name>
<evidence type="ECO:0008006" key="4">
    <source>
        <dbReference type="Google" id="ProtNLM"/>
    </source>
</evidence>
<organism evidence="2 3">
    <name type="scientific">Conidiobolus coronatus (strain ATCC 28846 / CBS 209.66 / NRRL 28638)</name>
    <name type="common">Delacroixia coronata</name>
    <dbReference type="NCBI Taxonomy" id="796925"/>
    <lineage>
        <taxon>Eukaryota</taxon>
        <taxon>Fungi</taxon>
        <taxon>Fungi incertae sedis</taxon>
        <taxon>Zoopagomycota</taxon>
        <taxon>Entomophthoromycotina</taxon>
        <taxon>Entomophthoromycetes</taxon>
        <taxon>Entomophthorales</taxon>
        <taxon>Ancylistaceae</taxon>
        <taxon>Conidiobolus</taxon>
    </lineage>
</organism>
<feature type="chain" id="PRO_5012723585" description="Extracellular membrane protein CFEM domain-containing protein" evidence="1">
    <location>
        <begin position="16"/>
        <end position="156"/>
    </location>
</feature>
<dbReference type="OrthoDB" id="10390130at2759"/>
<feature type="signal peptide" evidence="1">
    <location>
        <begin position="1"/>
        <end position="15"/>
    </location>
</feature>
<evidence type="ECO:0000313" key="2">
    <source>
        <dbReference type="EMBL" id="KXN69748.1"/>
    </source>
</evidence>
<protein>
    <recommendedName>
        <fullName evidence="4">Extracellular membrane protein CFEM domain-containing protein</fullName>
    </recommendedName>
</protein>
<dbReference type="Proteomes" id="UP000070444">
    <property type="component" value="Unassembled WGS sequence"/>
</dbReference>